<dbReference type="EMBL" id="AOMA01000049">
    <property type="protein sequence ID" value="EMA42595.1"/>
    <property type="molecule type" value="Genomic_DNA"/>
</dbReference>
<dbReference type="PROSITE" id="PS00839">
    <property type="entry name" value="SUMT_1"/>
    <property type="match status" value="1"/>
</dbReference>
<dbReference type="InterPro" id="IPR003043">
    <property type="entry name" value="Uropor_MeTrfase_CS"/>
</dbReference>
<dbReference type="Gene3D" id="3.40.1010.10">
    <property type="entry name" value="Cobalt-precorrin-4 Transmethylase, Domain 1"/>
    <property type="match status" value="1"/>
</dbReference>
<comment type="pathway">
    <text evidence="1">Cofactor biosynthesis; adenosylcobalamin biosynthesis.</text>
</comment>
<dbReference type="PANTHER" id="PTHR43467:SF2">
    <property type="entry name" value="COBALT-PRECORRIN-2 C(20)-METHYLTRANSFERASE"/>
    <property type="match status" value="1"/>
</dbReference>
<keyword evidence="5" id="KW-0808">Transferase</keyword>
<dbReference type="STRING" id="1227454.C446_04008"/>
<keyword evidence="6" id="KW-1185">Reference proteome</keyword>
<dbReference type="GO" id="GO:0030788">
    <property type="term" value="F:precorrin-2 C20-methyltransferase activity"/>
    <property type="evidence" value="ECO:0007669"/>
    <property type="project" value="InterPro"/>
</dbReference>
<dbReference type="AlphaFoldDB" id="M0MDW8"/>
<dbReference type="PATRIC" id="fig|1227454.3.peg.778"/>
<evidence type="ECO:0000256" key="1">
    <source>
        <dbReference type="ARBA" id="ARBA00004953"/>
    </source>
</evidence>
<dbReference type="InterPro" id="IPR012382">
    <property type="entry name" value="CobI/CbiL"/>
</dbReference>
<keyword evidence="2" id="KW-0169">Cobalamin biosynthesis</keyword>
<dbReference type="InterPro" id="IPR035996">
    <property type="entry name" value="4pyrrol_Methylase_sf"/>
</dbReference>
<feature type="compositionally biased region" description="Basic and acidic residues" evidence="3">
    <location>
        <begin position="257"/>
        <end position="304"/>
    </location>
</feature>
<dbReference type="GO" id="GO:0043781">
    <property type="term" value="F:cobalt-factor II C20-methyltransferase activity"/>
    <property type="evidence" value="ECO:0007669"/>
    <property type="project" value="UniProtKB-EC"/>
</dbReference>
<feature type="domain" description="Tetrapyrrole methylase" evidence="4">
    <location>
        <begin position="2"/>
        <end position="136"/>
    </location>
</feature>
<evidence type="ECO:0000256" key="3">
    <source>
        <dbReference type="SAM" id="MobiDB-lite"/>
    </source>
</evidence>
<evidence type="ECO:0000259" key="4">
    <source>
        <dbReference type="Pfam" id="PF00590"/>
    </source>
</evidence>
<dbReference type="NCBIfam" id="NF004063">
    <property type="entry name" value="PRK05576.1-6"/>
    <property type="match status" value="1"/>
</dbReference>
<evidence type="ECO:0000313" key="6">
    <source>
        <dbReference type="Proteomes" id="UP000011607"/>
    </source>
</evidence>
<evidence type="ECO:0000313" key="5">
    <source>
        <dbReference type="EMBL" id="EMA42595.1"/>
    </source>
</evidence>
<dbReference type="OrthoDB" id="23546at2157"/>
<dbReference type="InterPro" id="IPR014777">
    <property type="entry name" value="4pyrrole_Mease_sub1"/>
</dbReference>
<dbReference type="EC" id="2.1.1.151" evidence="5"/>
<comment type="caution">
    <text evidence="5">The sequence shown here is derived from an EMBL/GenBank/DDBJ whole genome shotgun (WGS) entry which is preliminary data.</text>
</comment>
<feature type="region of interest" description="Disordered" evidence="3">
    <location>
        <begin position="221"/>
        <end position="304"/>
    </location>
</feature>
<gene>
    <name evidence="5" type="ORF">C446_04008</name>
</gene>
<dbReference type="InterPro" id="IPR000878">
    <property type="entry name" value="4pyrrol_Mease"/>
</dbReference>
<protein>
    <submittedName>
        <fullName evidence="5">Cobalt-precorrin-2 C(20)-methyltransferase</fullName>
        <ecNumber evidence="5">2.1.1.151</ecNumber>
    </submittedName>
</protein>
<proteinExistence type="predicted"/>
<sequence>MTVYGVGLGPGDADLVTVRGKAVLENASVVYSPGRLSRSVALEHVDESAIGDLEFPMTRDEQKLRNAWKEAAAEVATAAAEDDVAFVTLGDPNVYSTFGHLRRTLATFHPDVDLEVVPGVSAVTAFATALGVEVEAGAGLALREADGGASPTGPDRLILFKVTDAPATHEGLVDAGYEVTYGRRLFMEQGETVVTHDPDEIAERDYYTLAYAERADLEVEPATAAFEVDDDGSGTRAESEREAGPAATGPDSPAASTDDRAAPEADVSTDSKPDERRSESPADVSLERAEGLESGDCDRDRDWY</sequence>
<dbReference type="Pfam" id="PF00590">
    <property type="entry name" value="TP_methylase"/>
    <property type="match status" value="1"/>
</dbReference>
<organism evidence="5 6">
    <name type="scientific">Halobiforma nitratireducens JCM 10879</name>
    <dbReference type="NCBI Taxonomy" id="1227454"/>
    <lineage>
        <taxon>Archaea</taxon>
        <taxon>Methanobacteriati</taxon>
        <taxon>Methanobacteriota</taxon>
        <taxon>Stenosarchaea group</taxon>
        <taxon>Halobacteria</taxon>
        <taxon>Halobacteriales</taxon>
        <taxon>Natrialbaceae</taxon>
        <taxon>Halobiforma</taxon>
    </lineage>
</organism>
<dbReference type="GO" id="GO:0032259">
    <property type="term" value="P:methylation"/>
    <property type="evidence" value="ECO:0007669"/>
    <property type="project" value="UniProtKB-KW"/>
</dbReference>
<dbReference type="CDD" id="cd11645">
    <property type="entry name" value="Precorrin_2_C20_MT"/>
    <property type="match status" value="1"/>
</dbReference>
<reference evidence="5 6" key="1">
    <citation type="journal article" date="2014" name="PLoS Genet.">
        <title>Phylogenetically driven sequencing of extremely halophilic archaea reveals strategies for static and dynamic osmo-response.</title>
        <authorList>
            <person name="Becker E.A."/>
            <person name="Seitzer P.M."/>
            <person name="Tritt A."/>
            <person name="Larsen D."/>
            <person name="Krusor M."/>
            <person name="Yao A.I."/>
            <person name="Wu D."/>
            <person name="Madern D."/>
            <person name="Eisen J.A."/>
            <person name="Darling A.E."/>
            <person name="Facciotti M.T."/>
        </authorList>
    </citation>
    <scope>NUCLEOTIDE SEQUENCE [LARGE SCALE GENOMIC DNA]</scope>
    <source>
        <strain evidence="5 6">JCM 10879</strain>
    </source>
</reference>
<name>M0MDW8_9EURY</name>
<dbReference type="SUPFAM" id="SSF53790">
    <property type="entry name" value="Tetrapyrrole methylase"/>
    <property type="match status" value="1"/>
</dbReference>
<accession>M0MDW8</accession>
<dbReference type="RefSeq" id="WP_006671761.1">
    <property type="nucleotide sequence ID" value="NZ_AOMA01000049.1"/>
</dbReference>
<evidence type="ECO:0000256" key="2">
    <source>
        <dbReference type="ARBA" id="ARBA00022573"/>
    </source>
</evidence>
<dbReference type="PANTHER" id="PTHR43467">
    <property type="entry name" value="COBALT-PRECORRIN-2 C(20)-METHYLTRANSFERASE"/>
    <property type="match status" value="1"/>
</dbReference>
<keyword evidence="5" id="KW-0489">Methyltransferase</keyword>
<dbReference type="GO" id="GO:0009236">
    <property type="term" value="P:cobalamin biosynthetic process"/>
    <property type="evidence" value="ECO:0007669"/>
    <property type="project" value="UniProtKB-KW"/>
</dbReference>
<dbReference type="Proteomes" id="UP000011607">
    <property type="component" value="Unassembled WGS sequence"/>
</dbReference>
<dbReference type="eggNOG" id="arCOG00648">
    <property type="taxonomic scope" value="Archaea"/>
</dbReference>